<feature type="transmembrane region" description="Helical" evidence="8">
    <location>
        <begin position="272"/>
        <end position="295"/>
    </location>
</feature>
<feature type="transmembrane region" description="Helical" evidence="8">
    <location>
        <begin position="166"/>
        <end position="188"/>
    </location>
</feature>
<dbReference type="PANTHER" id="PTHR43394:SF1">
    <property type="entry name" value="ATP-BINDING CASSETTE SUB-FAMILY B MEMBER 10, MITOCHONDRIAL"/>
    <property type="match status" value="1"/>
</dbReference>
<dbReference type="EMBL" id="JANAVZ010000018">
    <property type="protein sequence ID" value="MCT4334757.1"/>
    <property type="molecule type" value="Genomic_DNA"/>
</dbReference>
<keyword evidence="3" id="KW-0547">Nucleotide-binding</keyword>
<evidence type="ECO:0000256" key="2">
    <source>
        <dbReference type="ARBA" id="ARBA00022692"/>
    </source>
</evidence>
<dbReference type="InterPro" id="IPR017871">
    <property type="entry name" value="ABC_transporter-like_CS"/>
</dbReference>
<dbReference type="SUPFAM" id="SSF52540">
    <property type="entry name" value="P-loop containing nucleoside triphosphate hydrolases"/>
    <property type="match status" value="1"/>
</dbReference>
<dbReference type="SUPFAM" id="SSF90123">
    <property type="entry name" value="ABC transporter transmembrane region"/>
    <property type="match status" value="1"/>
</dbReference>
<dbReference type="InterPro" id="IPR027417">
    <property type="entry name" value="P-loop_NTPase"/>
</dbReference>
<dbReference type="InterPro" id="IPR003439">
    <property type="entry name" value="ABC_transporter-like_ATP-bd"/>
</dbReference>
<keyword evidence="13" id="KW-1185">Reference proteome</keyword>
<evidence type="ECO:0000313" key="12">
    <source>
        <dbReference type="EMBL" id="MCT4334757.1"/>
    </source>
</evidence>
<feature type="domain" description="ABC transmembrane type-1" evidence="10">
    <location>
        <begin position="166"/>
        <end position="444"/>
    </location>
</feature>
<evidence type="ECO:0000313" key="13">
    <source>
        <dbReference type="Proteomes" id="UP001320702"/>
    </source>
</evidence>
<dbReference type="SMART" id="SM00382">
    <property type="entry name" value="AAA"/>
    <property type="match status" value="1"/>
</dbReference>
<dbReference type="PANTHER" id="PTHR43394">
    <property type="entry name" value="ATP-DEPENDENT PERMEASE MDL1, MITOCHONDRIAL"/>
    <property type="match status" value="1"/>
</dbReference>
<dbReference type="NCBIfam" id="TIGR03375">
    <property type="entry name" value="type_I_sec_LssB"/>
    <property type="match status" value="1"/>
</dbReference>
<accession>A0ABT2KDY3</accession>
<evidence type="ECO:0000259" key="11">
    <source>
        <dbReference type="PROSITE" id="PS50990"/>
    </source>
</evidence>
<dbReference type="RefSeq" id="WP_260278636.1">
    <property type="nucleotide sequence ID" value="NZ_JANAVZ010000018.1"/>
</dbReference>
<dbReference type="PROSITE" id="PS50929">
    <property type="entry name" value="ABC_TM1F"/>
    <property type="match status" value="1"/>
</dbReference>
<dbReference type="Gene3D" id="1.20.1560.10">
    <property type="entry name" value="ABC transporter type 1, transmembrane domain"/>
    <property type="match status" value="1"/>
</dbReference>
<protein>
    <submittedName>
        <fullName evidence="12">Type I secretion system permease/ATPase</fullName>
    </submittedName>
</protein>
<dbReference type="Pfam" id="PF00005">
    <property type="entry name" value="ABC_tran"/>
    <property type="match status" value="1"/>
</dbReference>
<comment type="subcellular location">
    <subcellularLocation>
        <location evidence="1">Cell membrane</location>
        <topology evidence="1">Multi-pass membrane protein</topology>
    </subcellularLocation>
</comment>
<dbReference type="Gene3D" id="3.90.70.10">
    <property type="entry name" value="Cysteine proteinases"/>
    <property type="match status" value="1"/>
</dbReference>
<comment type="caution">
    <text evidence="12">The sequence shown here is derived from an EMBL/GenBank/DDBJ whole genome shotgun (WGS) entry which is preliminary data.</text>
</comment>
<keyword evidence="4" id="KW-0378">Hydrolase</keyword>
<dbReference type="InterPro" id="IPR011527">
    <property type="entry name" value="ABC1_TM_dom"/>
</dbReference>
<organism evidence="12 13">
    <name type="scientific">Paracoccus maritimus</name>
    <dbReference type="NCBI Taxonomy" id="2933292"/>
    <lineage>
        <taxon>Bacteria</taxon>
        <taxon>Pseudomonadati</taxon>
        <taxon>Pseudomonadota</taxon>
        <taxon>Alphaproteobacteria</taxon>
        <taxon>Rhodobacterales</taxon>
        <taxon>Paracoccaceae</taxon>
        <taxon>Paracoccus</taxon>
    </lineage>
</organism>
<feature type="transmembrane region" description="Helical" evidence="8">
    <location>
        <begin position="200"/>
        <end position="220"/>
    </location>
</feature>
<evidence type="ECO:0000259" key="9">
    <source>
        <dbReference type="PROSITE" id="PS50893"/>
    </source>
</evidence>
<evidence type="ECO:0000256" key="7">
    <source>
        <dbReference type="ARBA" id="ARBA00023136"/>
    </source>
</evidence>
<dbReference type="PROSITE" id="PS00211">
    <property type="entry name" value="ABC_TRANSPORTER_1"/>
    <property type="match status" value="1"/>
</dbReference>
<dbReference type="Gene3D" id="3.40.50.300">
    <property type="entry name" value="P-loop containing nucleotide triphosphate hydrolases"/>
    <property type="match status" value="1"/>
</dbReference>
<dbReference type="Proteomes" id="UP001320702">
    <property type="component" value="Unassembled WGS sequence"/>
</dbReference>
<keyword evidence="7 8" id="KW-0472">Membrane</keyword>
<keyword evidence="2 8" id="KW-0812">Transmembrane</keyword>
<dbReference type="InterPro" id="IPR017750">
    <property type="entry name" value="ATPase_T1SS"/>
</dbReference>
<feature type="transmembrane region" description="Helical" evidence="8">
    <location>
        <begin position="395"/>
        <end position="419"/>
    </location>
</feature>
<dbReference type="PROSITE" id="PS50990">
    <property type="entry name" value="PEPTIDASE_C39"/>
    <property type="match status" value="1"/>
</dbReference>
<dbReference type="PROSITE" id="PS50893">
    <property type="entry name" value="ABC_TRANSPORTER_2"/>
    <property type="match status" value="1"/>
</dbReference>
<name>A0ABT2KDY3_9RHOB</name>
<dbReference type="InterPro" id="IPR039421">
    <property type="entry name" value="Type_1_exporter"/>
</dbReference>
<sequence>MSDTGDPHQPRNTDHLALGLVELCRVHGVAASPERLTDGLPRANGEPLHVRDTALALRRVNMSCRISSEPLTSLGDHILPVLLFLRDGRTVVLESIRNDQASLLLPEAAGGRDVWPIQKLTQEHDGRILISKPLDIVSDRLDDAGDNKRHWILGPVLDNWAIYRDVIIASFVANLLAIATALFSMQVYDRVVPNKAFDTLWILASGVGIAILLEVALRIMRASLIDVSGRDLDLRLSAQLFDRVSNLRLSHQPKSTGVFANQVRDFATVREFFTSGTVTALCDIPFVAIFIGVLAFLGGPLALVTLAAVVLTVVPGLVLQRRLGRASRENIREAAALNGLLLETVSNLETVKAARAEGRLQRAYAQLTATMATTAVRTRGLTNLMSQIVTSIQKFAYAGVIIVGVYLISSGQLTVGSLIACTLLSSRTLAPMGQIAGLLARWQHVRAAMEGLDGIMKMPVERSSDRHYVRAASVAGAYRLDDVSFRHDPDAAPVVNIPQLKIAAGEKITLLGGNGSGKSTLLRLLAGLTDPQQGMVLVDDLALSQIDPIDRRRQIGYLPQNVALFQGTLRDNLLLDHGLHSDDELLAALDAVGLGTYVRRHVRGLDLQIYSNANVSGGQKQAIGLARVILQDPKVVLLDEPTSAFDHVTEAKVIGFLRQWLEGRTAIISTHKREVLGLTSRAIVLKDGRVARDGDLLEILNAARAEKAQKKPVQVVT</sequence>
<feature type="transmembrane region" description="Helical" evidence="8">
    <location>
        <begin position="301"/>
        <end position="319"/>
    </location>
</feature>
<evidence type="ECO:0000256" key="3">
    <source>
        <dbReference type="ARBA" id="ARBA00022741"/>
    </source>
</evidence>
<reference evidence="12 13" key="1">
    <citation type="submission" date="2022-04" db="EMBL/GenBank/DDBJ databases">
        <title>Paracoccus sp. YLB-12 draft genome sequence.</title>
        <authorList>
            <person name="Yu L."/>
        </authorList>
    </citation>
    <scope>NUCLEOTIDE SEQUENCE [LARGE SCALE GENOMIC DNA]</scope>
    <source>
        <strain evidence="12 13">YLB-12</strain>
    </source>
</reference>
<feature type="domain" description="ABC transporter" evidence="9">
    <location>
        <begin position="478"/>
        <end position="712"/>
    </location>
</feature>
<evidence type="ECO:0000256" key="8">
    <source>
        <dbReference type="SAM" id="Phobius"/>
    </source>
</evidence>
<dbReference type="CDD" id="cd18587">
    <property type="entry name" value="ABC_6TM_LapB_like"/>
    <property type="match status" value="1"/>
</dbReference>
<evidence type="ECO:0000256" key="6">
    <source>
        <dbReference type="ARBA" id="ARBA00022989"/>
    </source>
</evidence>
<keyword evidence="6 8" id="KW-1133">Transmembrane helix</keyword>
<evidence type="ECO:0000256" key="5">
    <source>
        <dbReference type="ARBA" id="ARBA00022840"/>
    </source>
</evidence>
<feature type="domain" description="Peptidase C39" evidence="11">
    <location>
        <begin position="9"/>
        <end position="131"/>
    </location>
</feature>
<evidence type="ECO:0000256" key="1">
    <source>
        <dbReference type="ARBA" id="ARBA00004651"/>
    </source>
</evidence>
<dbReference type="InterPro" id="IPR003593">
    <property type="entry name" value="AAA+_ATPase"/>
</dbReference>
<gene>
    <name evidence="12" type="ORF">MU516_18090</name>
</gene>
<evidence type="ECO:0000259" key="10">
    <source>
        <dbReference type="PROSITE" id="PS50929"/>
    </source>
</evidence>
<dbReference type="InterPro" id="IPR036640">
    <property type="entry name" value="ABC1_TM_sf"/>
</dbReference>
<keyword evidence="5" id="KW-0067">ATP-binding</keyword>
<dbReference type="Pfam" id="PF00664">
    <property type="entry name" value="ABC_membrane"/>
    <property type="match status" value="1"/>
</dbReference>
<dbReference type="InterPro" id="IPR005074">
    <property type="entry name" value="Peptidase_C39"/>
</dbReference>
<evidence type="ECO:0000256" key="4">
    <source>
        <dbReference type="ARBA" id="ARBA00022801"/>
    </source>
</evidence>
<proteinExistence type="predicted"/>